<proteinExistence type="predicted"/>
<sequence length="176" mass="21057">MLHITQNSDNIVHSFYIAIQKYFKFTNLKKHCNTFRFTNFYFNHTIKCRAANYIIYMQSFIIYKHPKKINTSDGIVFVQDEFSFMAFIFSILFTFYNKLWLLSFISIVILSGIYIMYNTLNLINLPIYLSVNLLYSLYIASSYPDWYQAKLKKMGYKIHDVIFAENLISAKLKFKR</sequence>
<protein>
    <submittedName>
        <fullName evidence="2">Conserved domain protein</fullName>
    </submittedName>
</protein>
<accession>Q2GHQ2</accession>
<dbReference type="EMBL" id="CP000236">
    <property type="protein sequence ID" value="ABD44640.1"/>
    <property type="molecule type" value="Genomic_DNA"/>
</dbReference>
<dbReference type="OrthoDB" id="7163262at2"/>
<feature type="transmembrane region" description="Helical" evidence="1">
    <location>
        <begin position="99"/>
        <end position="117"/>
    </location>
</feature>
<gene>
    <name evidence="2" type="ordered locus">ECH_0207</name>
</gene>
<dbReference type="Pfam" id="PF10947">
    <property type="entry name" value="DUF2628"/>
    <property type="match status" value="1"/>
</dbReference>
<dbReference type="InterPro" id="IPR024399">
    <property type="entry name" value="DUF2628"/>
</dbReference>
<reference evidence="2 3" key="1">
    <citation type="journal article" date="2006" name="PLoS Genet.">
        <title>Comparative genomics of emerging human ehrlichiosis agents.</title>
        <authorList>
            <person name="Dunning Hotopp J.C."/>
            <person name="Lin M."/>
            <person name="Madupu R."/>
            <person name="Crabtree J."/>
            <person name="Angiuoli S.V."/>
            <person name="Eisen J.A."/>
            <person name="Seshadri R."/>
            <person name="Ren Q."/>
            <person name="Wu M."/>
            <person name="Utterback T.R."/>
            <person name="Smith S."/>
            <person name="Lewis M."/>
            <person name="Khouri H."/>
            <person name="Zhang C."/>
            <person name="Niu H."/>
            <person name="Lin Q."/>
            <person name="Ohashi N."/>
            <person name="Zhi N."/>
            <person name="Nelson W."/>
            <person name="Brinkac L.M."/>
            <person name="Dodson R.J."/>
            <person name="Rosovitz M.J."/>
            <person name="Sundaram J."/>
            <person name="Daugherty S.C."/>
            <person name="Davidsen T."/>
            <person name="Durkin A.S."/>
            <person name="Gwinn M."/>
            <person name="Haft D.H."/>
            <person name="Selengut J.D."/>
            <person name="Sullivan S.A."/>
            <person name="Zafar N."/>
            <person name="Zhou L."/>
            <person name="Benahmed F."/>
            <person name="Forberger H."/>
            <person name="Halpin R."/>
            <person name="Mulligan S."/>
            <person name="Robinson J."/>
            <person name="White O."/>
            <person name="Rikihisa Y."/>
            <person name="Tettelin H."/>
        </authorList>
    </citation>
    <scope>NUCLEOTIDE SEQUENCE [LARGE SCALE GENOMIC DNA]</scope>
    <source>
        <strain evidence="3">ATCC CRL-10679 / Arkansas</strain>
    </source>
</reference>
<feature type="transmembrane region" description="Helical" evidence="1">
    <location>
        <begin position="123"/>
        <end position="143"/>
    </location>
</feature>
<keyword evidence="1" id="KW-0472">Membrane</keyword>
<keyword evidence="1" id="KW-1133">Transmembrane helix</keyword>
<evidence type="ECO:0000313" key="3">
    <source>
        <dbReference type="Proteomes" id="UP000008320"/>
    </source>
</evidence>
<evidence type="ECO:0000313" key="2">
    <source>
        <dbReference type="EMBL" id="ABD44640.1"/>
    </source>
</evidence>
<keyword evidence="1" id="KW-0812">Transmembrane</keyword>
<dbReference type="AlphaFoldDB" id="Q2GHQ2"/>
<keyword evidence="3" id="KW-1185">Reference proteome</keyword>
<name>Q2GHQ2_EHRCR</name>
<dbReference type="Proteomes" id="UP000008320">
    <property type="component" value="Chromosome"/>
</dbReference>
<dbReference type="RefSeq" id="WP_006011823.1">
    <property type="nucleotide sequence ID" value="NC_007799.1"/>
</dbReference>
<evidence type="ECO:0000256" key="1">
    <source>
        <dbReference type="SAM" id="Phobius"/>
    </source>
</evidence>
<dbReference type="KEGG" id="ech:ECH_0207"/>
<organism evidence="2 3">
    <name type="scientific">Ehrlichia chaffeensis (strain ATCC CRL-10679 / Arkansas)</name>
    <dbReference type="NCBI Taxonomy" id="205920"/>
    <lineage>
        <taxon>Bacteria</taxon>
        <taxon>Pseudomonadati</taxon>
        <taxon>Pseudomonadota</taxon>
        <taxon>Alphaproteobacteria</taxon>
        <taxon>Rickettsiales</taxon>
        <taxon>Anaplasmataceae</taxon>
        <taxon>Ehrlichia</taxon>
    </lineage>
</organism>
<dbReference type="HOGENOM" id="CLU_1522846_0_0_5"/>